<dbReference type="PANTHER" id="PTHR30086:SF20">
    <property type="entry name" value="ARGININE EXPORTER PROTEIN ARGO-RELATED"/>
    <property type="match status" value="1"/>
</dbReference>
<keyword evidence="5 6" id="KW-0472">Membrane</keyword>
<evidence type="ECO:0000256" key="4">
    <source>
        <dbReference type="ARBA" id="ARBA00022989"/>
    </source>
</evidence>
<evidence type="ECO:0000256" key="5">
    <source>
        <dbReference type="ARBA" id="ARBA00023136"/>
    </source>
</evidence>
<dbReference type="AlphaFoldDB" id="A0A318JVB8"/>
<evidence type="ECO:0000313" key="7">
    <source>
        <dbReference type="EMBL" id="PXX57786.1"/>
    </source>
</evidence>
<organism evidence="7 8">
    <name type="scientific">Nocardia tenerifensis</name>
    <dbReference type="NCBI Taxonomy" id="228006"/>
    <lineage>
        <taxon>Bacteria</taxon>
        <taxon>Bacillati</taxon>
        <taxon>Actinomycetota</taxon>
        <taxon>Actinomycetes</taxon>
        <taxon>Mycobacteriales</taxon>
        <taxon>Nocardiaceae</taxon>
        <taxon>Nocardia</taxon>
    </lineage>
</organism>
<keyword evidence="4 6" id="KW-1133">Transmembrane helix</keyword>
<comment type="caution">
    <text evidence="7">The sequence shown here is derived from an EMBL/GenBank/DDBJ whole genome shotgun (WGS) entry which is preliminary data.</text>
</comment>
<dbReference type="PANTHER" id="PTHR30086">
    <property type="entry name" value="ARGININE EXPORTER PROTEIN ARGO"/>
    <property type="match status" value="1"/>
</dbReference>
<dbReference type="OrthoDB" id="9784202at2"/>
<dbReference type="Proteomes" id="UP000247569">
    <property type="component" value="Unassembled WGS sequence"/>
</dbReference>
<feature type="transmembrane region" description="Helical" evidence="6">
    <location>
        <begin position="6"/>
        <end position="28"/>
    </location>
</feature>
<keyword evidence="3 6" id="KW-0812">Transmembrane</keyword>
<evidence type="ECO:0000256" key="2">
    <source>
        <dbReference type="ARBA" id="ARBA00022475"/>
    </source>
</evidence>
<gene>
    <name evidence="7" type="ORF">DFR70_11616</name>
</gene>
<keyword evidence="2" id="KW-1003">Cell membrane</keyword>
<evidence type="ECO:0000256" key="1">
    <source>
        <dbReference type="ARBA" id="ARBA00004651"/>
    </source>
</evidence>
<feature type="transmembrane region" description="Helical" evidence="6">
    <location>
        <begin position="40"/>
        <end position="67"/>
    </location>
</feature>
<sequence length="214" mass="22716">MSIAAILGWVVVALVGVMTPGIDTLLVLRHTMLWGRRDGFMVLVGIGLGCLVWASASLVGLTALLAASTVGYNAVRIAGATYLLCLGVSALRKTLGRNSSRGDRDSDTAPIPTARGGYAALRAGALTNLLNPKVGVFYISLLPQFLPVGPGSAGWGILLVAIHLVVTFTWYPILISWAATARTWLQQQQVRRWLDRVTATVLIGLGVKLAAEVR</sequence>
<evidence type="ECO:0000256" key="3">
    <source>
        <dbReference type="ARBA" id="ARBA00022692"/>
    </source>
</evidence>
<reference evidence="7 8" key="1">
    <citation type="submission" date="2018-05" db="EMBL/GenBank/DDBJ databases">
        <title>Genomic Encyclopedia of Type Strains, Phase IV (KMG-IV): sequencing the most valuable type-strain genomes for metagenomic binning, comparative biology and taxonomic classification.</title>
        <authorList>
            <person name="Goeker M."/>
        </authorList>
    </citation>
    <scope>NUCLEOTIDE SEQUENCE [LARGE SCALE GENOMIC DNA]</scope>
    <source>
        <strain evidence="7 8">DSM 44704</strain>
    </source>
</reference>
<dbReference type="Pfam" id="PF01810">
    <property type="entry name" value="LysE"/>
    <property type="match status" value="1"/>
</dbReference>
<dbReference type="GO" id="GO:0015171">
    <property type="term" value="F:amino acid transmembrane transporter activity"/>
    <property type="evidence" value="ECO:0007669"/>
    <property type="project" value="TreeGrafter"/>
</dbReference>
<name>A0A318JVB8_9NOCA</name>
<dbReference type="PIRSF" id="PIRSF006324">
    <property type="entry name" value="LeuE"/>
    <property type="match status" value="1"/>
</dbReference>
<dbReference type="InterPro" id="IPR001123">
    <property type="entry name" value="LeuE-type"/>
</dbReference>
<feature type="transmembrane region" description="Helical" evidence="6">
    <location>
        <begin position="73"/>
        <end position="91"/>
    </location>
</feature>
<keyword evidence="8" id="KW-1185">Reference proteome</keyword>
<dbReference type="EMBL" id="QJKF01000016">
    <property type="protein sequence ID" value="PXX57786.1"/>
    <property type="molecule type" value="Genomic_DNA"/>
</dbReference>
<proteinExistence type="predicted"/>
<evidence type="ECO:0000313" key="8">
    <source>
        <dbReference type="Proteomes" id="UP000247569"/>
    </source>
</evidence>
<dbReference type="GO" id="GO:0005886">
    <property type="term" value="C:plasma membrane"/>
    <property type="evidence" value="ECO:0007669"/>
    <property type="project" value="UniProtKB-SubCell"/>
</dbReference>
<dbReference type="RefSeq" id="WP_040736573.1">
    <property type="nucleotide sequence ID" value="NZ_QJKF01000016.1"/>
</dbReference>
<accession>A0A318JVB8</accession>
<feature type="transmembrane region" description="Helical" evidence="6">
    <location>
        <begin position="153"/>
        <end position="173"/>
    </location>
</feature>
<evidence type="ECO:0000256" key="6">
    <source>
        <dbReference type="SAM" id="Phobius"/>
    </source>
</evidence>
<comment type="subcellular location">
    <subcellularLocation>
        <location evidence="1">Cell membrane</location>
        <topology evidence="1">Multi-pass membrane protein</topology>
    </subcellularLocation>
</comment>
<protein>
    <submittedName>
        <fullName evidence="7">Threonine/homoserine/homoserine lactone efflux protein</fullName>
    </submittedName>
</protein>